<dbReference type="InterPro" id="IPR018289">
    <property type="entry name" value="MULE_transposase_dom"/>
</dbReference>
<evidence type="ECO:0000313" key="3">
    <source>
        <dbReference type="EMBL" id="KAA8515237.1"/>
    </source>
</evidence>
<organism evidence="3 4">
    <name type="scientific">Nyssa sinensis</name>
    <dbReference type="NCBI Taxonomy" id="561372"/>
    <lineage>
        <taxon>Eukaryota</taxon>
        <taxon>Viridiplantae</taxon>
        <taxon>Streptophyta</taxon>
        <taxon>Embryophyta</taxon>
        <taxon>Tracheophyta</taxon>
        <taxon>Spermatophyta</taxon>
        <taxon>Magnoliopsida</taxon>
        <taxon>eudicotyledons</taxon>
        <taxon>Gunneridae</taxon>
        <taxon>Pentapetalae</taxon>
        <taxon>asterids</taxon>
        <taxon>Cornales</taxon>
        <taxon>Nyssaceae</taxon>
        <taxon>Nyssa</taxon>
    </lineage>
</organism>
<gene>
    <name evidence="3" type="ORF">F0562_018533</name>
</gene>
<dbReference type="PANTHER" id="PTHR31973">
    <property type="entry name" value="POLYPROTEIN, PUTATIVE-RELATED"/>
    <property type="match status" value="1"/>
</dbReference>
<dbReference type="Proteomes" id="UP000325577">
    <property type="component" value="Linkage Group LG9"/>
</dbReference>
<evidence type="ECO:0000313" key="4">
    <source>
        <dbReference type="Proteomes" id="UP000325577"/>
    </source>
</evidence>
<evidence type="ECO:0000259" key="2">
    <source>
        <dbReference type="Pfam" id="PF10551"/>
    </source>
</evidence>
<proteinExistence type="predicted"/>
<keyword evidence="4" id="KW-1185">Reference proteome</keyword>
<dbReference type="PANTHER" id="PTHR31973:SF197">
    <property type="entry name" value="SWIM-TYPE DOMAIN-CONTAINING PROTEIN"/>
    <property type="match status" value="1"/>
</dbReference>
<feature type="region of interest" description="Disordered" evidence="1">
    <location>
        <begin position="74"/>
        <end position="105"/>
    </location>
</feature>
<dbReference type="OrthoDB" id="1918246at2759"/>
<dbReference type="AlphaFoldDB" id="A0A5J4ZD95"/>
<dbReference type="Pfam" id="PF10551">
    <property type="entry name" value="MULE"/>
    <property type="match status" value="1"/>
</dbReference>
<name>A0A5J4ZD95_9ASTE</name>
<reference evidence="3 4" key="1">
    <citation type="submission" date="2019-09" db="EMBL/GenBank/DDBJ databases">
        <title>A chromosome-level genome assembly of the Chinese tupelo Nyssa sinensis.</title>
        <authorList>
            <person name="Yang X."/>
            <person name="Kang M."/>
            <person name="Yang Y."/>
            <person name="Xiong H."/>
            <person name="Wang M."/>
            <person name="Zhang Z."/>
            <person name="Wang Z."/>
            <person name="Wu H."/>
            <person name="Ma T."/>
            <person name="Liu J."/>
            <person name="Xi Z."/>
        </authorList>
    </citation>
    <scope>NUCLEOTIDE SEQUENCE [LARGE SCALE GENOMIC DNA]</scope>
    <source>
        <strain evidence="3">J267</strain>
        <tissue evidence="3">Leaf</tissue>
    </source>
</reference>
<sequence length="177" mass="19045">MSTILSHTIDVNKTVTISSQTGEDEISDGDDVYGLTSEDEAFVPSVIENLRNSKFNTTFSPGVNVEVQGENDLSDFESNNDVEYNPSSEGSSTDEGEGKGKSTSRGSKLGCRPFIGIDGCHLKGPHGGVLLDVVSLDENNGLFLVAVGVVESENRDRWRFFLQNLNTVIGAHSNEVS</sequence>
<protein>
    <recommendedName>
        <fullName evidence="2">MULE transposase domain-containing protein</fullName>
    </recommendedName>
</protein>
<evidence type="ECO:0000256" key="1">
    <source>
        <dbReference type="SAM" id="MobiDB-lite"/>
    </source>
</evidence>
<accession>A0A5J4ZD95</accession>
<feature type="domain" description="MULE transposase" evidence="2">
    <location>
        <begin position="115"/>
        <end position="173"/>
    </location>
</feature>
<dbReference type="EMBL" id="CM018052">
    <property type="protein sequence ID" value="KAA8515237.1"/>
    <property type="molecule type" value="Genomic_DNA"/>
</dbReference>